<feature type="region of interest" description="Disordered" evidence="5">
    <location>
        <begin position="18"/>
        <end position="41"/>
    </location>
</feature>
<dbReference type="PANTHER" id="PTHR28625">
    <property type="entry name" value="PROTEIN PHOSPHATASE 1 REGULATORY SUBUNIT 35"/>
    <property type="match status" value="1"/>
</dbReference>
<keyword evidence="2" id="KW-0963">Cytoplasm</keyword>
<proteinExistence type="inferred from homology"/>
<name>A0A2G8LDJ4_STIJA</name>
<evidence type="ECO:0000259" key="6">
    <source>
        <dbReference type="Pfam" id="PF15503"/>
    </source>
</evidence>
<evidence type="ECO:0000313" key="8">
    <source>
        <dbReference type="Proteomes" id="UP000230750"/>
    </source>
</evidence>
<gene>
    <name evidence="7" type="ORF">BSL78_04726</name>
</gene>
<evidence type="ECO:0000256" key="5">
    <source>
        <dbReference type="SAM" id="MobiDB-lite"/>
    </source>
</evidence>
<dbReference type="OrthoDB" id="8942190at2759"/>
<evidence type="ECO:0000256" key="1">
    <source>
        <dbReference type="ARBA" id="ARBA00004114"/>
    </source>
</evidence>
<feature type="compositionally biased region" description="Polar residues" evidence="5">
    <location>
        <begin position="123"/>
        <end position="134"/>
    </location>
</feature>
<sequence length="358" mass="40337">MNDLNSLISDEEYLPLPKQLQPTPVSQWTNLTPSDIGDPALKLTPDKSSRFEQYCQGDTVPKSKKCDKFIDGREEERGITRRQTTFTTVQKEDDTKTHKVSAWVEKHGTITRTVYNAELGTQGTKEGETKSGNQGIPKCKREKWRKSTEPAEVSVNAEKLMGHKQKNFGSKETTNLKPILHKKGDGESKNKRSSIKKHVRLADSPGLDKPILNSTSLLAAELHKLEKDTFDSKRAVSKSLAESKEVRSTLSERAADGVNIPKHVKKYPGLISVEIPKEDVLDQAVEERLMRLTVSPDEERKDKDLLPSPDVLDAFTPDMIVEYANLDISSLTLPPPRLQQIPLDETFHLYQRISGWEK</sequence>
<dbReference type="GO" id="GO:0005814">
    <property type="term" value="C:centriole"/>
    <property type="evidence" value="ECO:0007669"/>
    <property type="project" value="UniProtKB-SubCell"/>
</dbReference>
<comment type="caution">
    <text evidence="7">The sequence shown here is derived from an EMBL/GenBank/DDBJ whole genome shotgun (WGS) entry which is preliminary data.</text>
</comment>
<accession>A0A2G8LDJ4</accession>
<dbReference type="Proteomes" id="UP000230750">
    <property type="component" value="Unassembled WGS sequence"/>
</dbReference>
<dbReference type="InterPro" id="IPR029135">
    <property type="entry name" value="PPP1R35_C"/>
</dbReference>
<organism evidence="7 8">
    <name type="scientific">Stichopus japonicus</name>
    <name type="common">Sea cucumber</name>
    <dbReference type="NCBI Taxonomy" id="307972"/>
    <lineage>
        <taxon>Eukaryota</taxon>
        <taxon>Metazoa</taxon>
        <taxon>Echinodermata</taxon>
        <taxon>Eleutherozoa</taxon>
        <taxon>Echinozoa</taxon>
        <taxon>Holothuroidea</taxon>
        <taxon>Aspidochirotacea</taxon>
        <taxon>Aspidochirotida</taxon>
        <taxon>Stichopodidae</taxon>
        <taxon>Apostichopus</taxon>
    </lineage>
</organism>
<evidence type="ECO:0000256" key="4">
    <source>
        <dbReference type="ARBA" id="ARBA00029452"/>
    </source>
</evidence>
<keyword evidence="3" id="KW-0206">Cytoskeleton</keyword>
<comment type="similarity">
    <text evidence="4">Belongs to the PPP1R35 family.</text>
</comment>
<evidence type="ECO:0000256" key="2">
    <source>
        <dbReference type="ARBA" id="ARBA00022490"/>
    </source>
</evidence>
<dbReference type="InterPro" id="IPR033590">
    <property type="entry name" value="PPP1R35"/>
</dbReference>
<reference evidence="7 8" key="1">
    <citation type="journal article" date="2017" name="PLoS Biol.">
        <title>The sea cucumber genome provides insights into morphological evolution and visceral regeneration.</title>
        <authorList>
            <person name="Zhang X."/>
            <person name="Sun L."/>
            <person name="Yuan J."/>
            <person name="Sun Y."/>
            <person name="Gao Y."/>
            <person name="Zhang L."/>
            <person name="Li S."/>
            <person name="Dai H."/>
            <person name="Hamel J.F."/>
            <person name="Liu C."/>
            <person name="Yu Y."/>
            <person name="Liu S."/>
            <person name="Lin W."/>
            <person name="Guo K."/>
            <person name="Jin S."/>
            <person name="Xu P."/>
            <person name="Storey K.B."/>
            <person name="Huan P."/>
            <person name="Zhang T."/>
            <person name="Zhou Y."/>
            <person name="Zhang J."/>
            <person name="Lin C."/>
            <person name="Li X."/>
            <person name="Xing L."/>
            <person name="Huo D."/>
            <person name="Sun M."/>
            <person name="Wang L."/>
            <person name="Mercier A."/>
            <person name="Li F."/>
            <person name="Yang H."/>
            <person name="Xiang J."/>
        </authorList>
    </citation>
    <scope>NUCLEOTIDE SEQUENCE [LARGE SCALE GENOMIC DNA]</scope>
    <source>
        <strain evidence="7">Shaxun</strain>
        <tissue evidence="7">Muscle</tissue>
    </source>
</reference>
<evidence type="ECO:0000256" key="3">
    <source>
        <dbReference type="ARBA" id="ARBA00023212"/>
    </source>
</evidence>
<feature type="domain" description="Protein phosphatase 1 regulatory subunit 35 C-terminal" evidence="6">
    <location>
        <begin position="210"/>
        <end position="352"/>
    </location>
</feature>
<dbReference type="STRING" id="307972.A0A2G8LDJ4"/>
<keyword evidence="8" id="KW-1185">Reference proteome</keyword>
<evidence type="ECO:0000313" key="7">
    <source>
        <dbReference type="EMBL" id="PIK58338.1"/>
    </source>
</evidence>
<dbReference type="AlphaFoldDB" id="A0A2G8LDJ4"/>
<dbReference type="GO" id="GO:0045724">
    <property type="term" value="P:positive regulation of cilium assembly"/>
    <property type="evidence" value="ECO:0007669"/>
    <property type="project" value="TreeGrafter"/>
</dbReference>
<feature type="region of interest" description="Disordered" evidence="5">
    <location>
        <begin position="123"/>
        <end position="151"/>
    </location>
</feature>
<dbReference type="EMBL" id="MRZV01000115">
    <property type="protein sequence ID" value="PIK58338.1"/>
    <property type="molecule type" value="Genomic_DNA"/>
</dbReference>
<dbReference type="Pfam" id="PF15503">
    <property type="entry name" value="PPP1R35_C"/>
    <property type="match status" value="1"/>
</dbReference>
<comment type="subcellular location">
    <subcellularLocation>
        <location evidence="1">Cytoplasm</location>
        <location evidence="1">Cytoskeleton</location>
        <location evidence="1">Microtubule organizing center</location>
        <location evidence="1">Centrosome</location>
        <location evidence="1">Centriole</location>
    </subcellularLocation>
</comment>
<dbReference type="GO" id="GO:1903724">
    <property type="term" value="P:positive regulation of centriole elongation"/>
    <property type="evidence" value="ECO:0007669"/>
    <property type="project" value="TreeGrafter"/>
</dbReference>
<dbReference type="PANTHER" id="PTHR28625:SF1">
    <property type="entry name" value="PROTEIN PHOSPHATASE 1 REGULATORY SUBUNIT 35"/>
    <property type="match status" value="1"/>
</dbReference>
<protein>
    <recommendedName>
        <fullName evidence="6">Protein phosphatase 1 regulatory subunit 35 C-terminal domain-containing protein</fullName>
    </recommendedName>
</protein>
<dbReference type="GO" id="GO:0019902">
    <property type="term" value="F:phosphatase binding"/>
    <property type="evidence" value="ECO:0007669"/>
    <property type="project" value="InterPro"/>
</dbReference>
<feature type="compositionally biased region" description="Polar residues" evidence="5">
    <location>
        <begin position="20"/>
        <end position="33"/>
    </location>
</feature>